<dbReference type="PROSITE" id="PS50893">
    <property type="entry name" value="ABC_TRANSPORTER_2"/>
    <property type="match status" value="1"/>
</dbReference>
<keyword evidence="4" id="KW-0067">ATP-binding</keyword>
<keyword evidence="11" id="KW-1185">Reference proteome</keyword>
<accession>A0A3S0YHZ2</accession>
<dbReference type="Proteomes" id="UP000268857">
    <property type="component" value="Unassembled WGS sequence"/>
</dbReference>
<dbReference type="InterPro" id="IPR003593">
    <property type="entry name" value="AAA+_ATPase"/>
</dbReference>
<dbReference type="GO" id="GO:0034040">
    <property type="term" value="F:ATPase-coupled lipid transmembrane transporter activity"/>
    <property type="evidence" value="ECO:0007669"/>
    <property type="project" value="TreeGrafter"/>
</dbReference>
<feature type="transmembrane region" description="Helical" evidence="7">
    <location>
        <begin position="194"/>
        <end position="214"/>
    </location>
</feature>
<dbReference type="InterPro" id="IPR027417">
    <property type="entry name" value="P-loop_NTPase"/>
</dbReference>
<dbReference type="NCBIfam" id="NF045513">
    <property type="entry name" value="HepA_fam_ABC"/>
    <property type="match status" value="1"/>
</dbReference>
<keyword evidence="6 7" id="KW-0472">Membrane</keyword>
<gene>
    <name evidence="10" type="ORF">PCC6912_10950</name>
</gene>
<dbReference type="Gene3D" id="1.20.1560.10">
    <property type="entry name" value="ABC transporter type 1, transmembrane domain"/>
    <property type="match status" value="1"/>
</dbReference>
<comment type="caution">
    <text evidence="10">The sequence shown here is derived from an EMBL/GenBank/DDBJ whole genome shotgun (WGS) entry which is preliminary data.</text>
</comment>
<dbReference type="GO" id="GO:0005886">
    <property type="term" value="C:plasma membrane"/>
    <property type="evidence" value="ECO:0007669"/>
    <property type="project" value="UniProtKB-SubCell"/>
</dbReference>
<evidence type="ECO:0000259" key="9">
    <source>
        <dbReference type="PROSITE" id="PS50929"/>
    </source>
</evidence>
<dbReference type="InterPro" id="IPR039421">
    <property type="entry name" value="Type_1_exporter"/>
</dbReference>
<feature type="domain" description="ABC transmembrane type-1" evidence="9">
    <location>
        <begin position="58"/>
        <end position="336"/>
    </location>
</feature>
<dbReference type="STRING" id="211165.GCA_000317285_03135"/>
<comment type="subcellular location">
    <subcellularLocation>
        <location evidence="1">Cell membrane</location>
        <topology evidence="1">Multi-pass membrane protein</topology>
    </subcellularLocation>
</comment>
<evidence type="ECO:0000256" key="3">
    <source>
        <dbReference type="ARBA" id="ARBA00022741"/>
    </source>
</evidence>
<name>A0A3S0YHZ2_CHLFR</name>
<dbReference type="EMBL" id="RSCJ01000003">
    <property type="protein sequence ID" value="RUR84979.1"/>
    <property type="molecule type" value="Genomic_DNA"/>
</dbReference>
<proteinExistence type="predicted"/>
<evidence type="ECO:0000259" key="8">
    <source>
        <dbReference type="PROSITE" id="PS50893"/>
    </source>
</evidence>
<dbReference type="GO" id="GO:0005524">
    <property type="term" value="F:ATP binding"/>
    <property type="evidence" value="ECO:0007669"/>
    <property type="project" value="UniProtKB-KW"/>
</dbReference>
<protein>
    <submittedName>
        <fullName evidence="10">HlyB/MsbA family ABC transporter</fullName>
    </submittedName>
</protein>
<evidence type="ECO:0000256" key="5">
    <source>
        <dbReference type="ARBA" id="ARBA00022989"/>
    </source>
</evidence>
<dbReference type="InterPro" id="IPR017871">
    <property type="entry name" value="ABC_transporter-like_CS"/>
</dbReference>
<keyword evidence="2 7" id="KW-0812">Transmembrane</keyword>
<dbReference type="Pfam" id="PF00664">
    <property type="entry name" value="ABC_membrane"/>
    <property type="match status" value="1"/>
</dbReference>
<feature type="transmembrane region" description="Helical" evidence="7">
    <location>
        <begin position="41"/>
        <end position="65"/>
    </location>
</feature>
<dbReference type="InterPro" id="IPR036640">
    <property type="entry name" value="ABC1_TM_sf"/>
</dbReference>
<dbReference type="Gene3D" id="3.40.50.300">
    <property type="entry name" value="P-loop containing nucleotide triphosphate hydrolases"/>
    <property type="match status" value="1"/>
</dbReference>
<dbReference type="GO" id="GO:0140359">
    <property type="term" value="F:ABC-type transporter activity"/>
    <property type="evidence" value="ECO:0007669"/>
    <property type="project" value="InterPro"/>
</dbReference>
<dbReference type="OrthoDB" id="501491at2"/>
<sequence>MHLKLSQSIRKLFKNLITANKFWQDNYLILREFKHFRKTTILSIIFSLLAATFEGVSIGFLLSFLQSLTNPNAQPQIGISWVDRWIANTTINPLYLISILILLSTWMRVTFNYFASIYTETAQLNLAHRLRVQMFEQLQALSISYFAKTRSGELINTITTEIERIKACFGGIAFLFTRGLTVTVYFIAMFLISWQLSIISVLVFSLLAVGLTTFNARIREQSFGISNANGALNSTSIEFINGIRTVHAFGTQNFERQRFYKASENVFNASVKVALAWTLVKPVAEAIATTVLVSLIIISFTQLTLPVASLLTFFFVLLRAVPSIQDMNGTFAFLSTLKGSVENIKELLRTDNKTYFKNGDIAFSSLQRAIDLISVDFGYDPNDLVLHNITLTIERGKMTALVGASGAGKTTLVDLIPRFYDPTQGQVLIDGVDVRQFEVNSLRRKMAVVSQDTFIFNTSVWNNIAYGTPEATEAEIREAARLANALEFIEEMPVGFDTQLGDRGVRLSGGQRQRIAIARALLRDPEILILDEATSALDSVSERLIQESIEKLSVGRTVIAIAHRLSTIAKADKVVVLEQGRIVEQGNYQELLQQRGKLWNYHQMQHEIGQLG</sequence>
<dbReference type="CDD" id="cd03251">
    <property type="entry name" value="ABCC_MsbA"/>
    <property type="match status" value="1"/>
</dbReference>
<dbReference type="InterPro" id="IPR003439">
    <property type="entry name" value="ABC_transporter-like_ATP-bd"/>
</dbReference>
<evidence type="ECO:0000256" key="2">
    <source>
        <dbReference type="ARBA" id="ARBA00022692"/>
    </source>
</evidence>
<feature type="transmembrane region" description="Helical" evidence="7">
    <location>
        <begin position="167"/>
        <end position="188"/>
    </location>
</feature>
<dbReference type="PROSITE" id="PS50929">
    <property type="entry name" value="ABC_TM1F"/>
    <property type="match status" value="1"/>
</dbReference>
<dbReference type="SMART" id="SM00382">
    <property type="entry name" value="AAA"/>
    <property type="match status" value="1"/>
</dbReference>
<dbReference type="SUPFAM" id="SSF90123">
    <property type="entry name" value="ABC transporter transmembrane region"/>
    <property type="match status" value="1"/>
</dbReference>
<feature type="transmembrane region" description="Helical" evidence="7">
    <location>
        <begin position="85"/>
        <end position="103"/>
    </location>
</feature>
<dbReference type="AlphaFoldDB" id="A0A3S0YHZ2"/>
<evidence type="ECO:0000256" key="6">
    <source>
        <dbReference type="ARBA" id="ARBA00023136"/>
    </source>
</evidence>
<dbReference type="GO" id="GO:0016887">
    <property type="term" value="F:ATP hydrolysis activity"/>
    <property type="evidence" value="ECO:0007669"/>
    <property type="project" value="InterPro"/>
</dbReference>
<evidence type="ECO:0000256" key="7">
    <source>
        <dbReference type="SAM" id="Phobius"/>
    </source>
</evidence>
<reference evidence="10 11" key="1">
    <citation type="journal article" date="2019" name="Genome Biol. Evol.">
        <title>Day and night: Metabolic profiles and evolutionary relationships of six axenic non-marine cyanobacteria.</title>
        <authorList>
            <person name="Will S.E."/>
            <person name="Henke P."/>
            <person name="Boedeker C."/>
            <person name="Huang S."/>
            <person name="Brinkmann H."/>
            <person name="Rohde M."/>
            <person name="Jarek M."/>
            <person name="Friedl T."/>
            <person name="Seufert S."/>
            <person name="Schumacher M."/>
            <person name="Overmann J."/>
            <person name="Neumann-Schaal M."/>
            <person name="Petersen J."/>
        </authorList>
    </citation>
    <scope>NUCLEOTIDE SEQUENCE [LARGE SCALE GENOMIC DNA]</scope>
    <source>
        <strain evidence="10 11">PCC 6912</strain>
    </source>
</reference>
<dbReference type="PANTHER" id="PTHR24221">
    <property type="entry name" value="ATP-BINDING CASSETTE SUB-FAMILY B"/>
    <property type="match status" value="1"/>
</dbReference>
<dbReference type="FunFam" id="3.40.50.300:FF:000218">
    <property type="entry name" value="Multidrug ABC transporter ATP-binding protein"/>
    <property type="match status" value="1"/>
</dbReference>
<keyword evidence="3" id="KW-0547">Nucleotide-binding</keyword>
<evidence type="ECO:0000256" key="4">
    <source>
        <dbReference type="ARBA" id="ARBA00022840"/>
    </source>
</evidence>
<dbReference type="SUPFAM" id="SSF52540">
    <property type="entry name" value="P-loop containing nucleoside triphosphate hydrolases"/>
    <property type="match status" value="1"/>
</dbReference>
<evidence type="ECO:0000313" key="11">
    <source>
        <dbReference type="Proteomes" id="UP000268857"/>
    </source>
</evidence>
<organism evidence="10 11">
    <name type="scientific">Chlorogloeopsis fritschii PCC 6912</name>
    <dbReference type="NCBI Taxonomy" id="211165"/>
    <lineage>
        <taxon>Bacteria</taxon>
        <taxon>Bacillati</taxon>
        <taxon>Cyanobacteriota</taxon>
        <taxon>Cyanophyceae</taxon>
        <taxon>Nostocales</taxon>
        <taxon>Chlorogloeopsidaceae</taxon>
        <taxon>Chlorogloeopsis</taxon>
    </lineage>
</organism>
<dbReference type="PANTHER" id="PTHR24221:SF654">
    <property type="entry name" value="ATP-BINDING CASSETTE SUB-FAMILY B MEMBER 6"/>
    <property type="match status" value="1"/>
</dbReference>
<evidence type="ECO:0000256" key="1">
    <source>
        <dbReference type="ARBA" id="ARBA00004651"/>
    </source>
</evidence>
<keyword evidence="5 7" id="KW-1133">Transmembrane helix</keyword>
<evidence type="ECO:0000313" key="10">
    <source>
        <dbReference type="EMBL" id="RUR84979.1"/>
    </source>
</evidence>
<dbReference type="Pfam" id="PF00005">
    <property type="entry name" value="ABC_tran"/>
    <property type="match status" value="1"/>
</dbReference>
<feature type="domain" description="ABC transporter" evidence="8">
    <location>
        <begin position="370"/>
        <end position="604"/>
    </location>
</feature>
<dbReference type="PROSITE" id="PS00211">
    <property type="entry name" value="ABC_TRANSPORTER_1"/>
    <property type="match status" value="1"/>
</dbReference>
<dbReference type="InterPro" id="IPR011527">
    <property type="entry name" value="ABC1_TM_dom"/>
</dbReference>
<dbReference type="RefSeq" id="WP_016872584.1">
    <property type="nucleotide sequence ID" value="NZ_AJLN01000084.1"/>
</dbReference>
<feature type="transmembrane region" description="Helical" evidence="7">
    <location>
        <begin position="291"/>
        <end position="318"/>
    </location>
</feature>